<name>A0ABR4GYF3_9EURO</name>
<protein>
    <recommendedName>
        <fullName evidence="6">FAD-binding domain-containing protein</fullName>
    </recommendedName>
</protein>
<dbReference type="PRINTS" id="PR00420">
    <property type="entry name" value="RNGMNOXGNASE"/>
</dbReference>
<gene>
    <name evidence="7" type="ORF">BJX63DRAFT_439718</name>
</gene>
<keyword evidence="4" id="KW-0560">Oxidoreductase</keyword>
<reference evidence="7 8" key="1">
    <citation type="submission" date="2024-07" db="EMBL/GenBank/DDBJ databases">
        <title>Section-level genome sequencing and comparative genomics of Aspergillus sections Usti and Cavernicolus.</title>
        <authorList>
            <consortium name="Lawrence Berkeley National Laboratory"/>
            <person name="Nybo J.L."/>
            <person name="Vesth T.C."/>
            <person name="Theobald S."/>
            <person name="Frisvad J.C."/>
            <person name="Larsen T.O."/>
            <person name="Kjaerboelling I."/>
            <person name="Rothschild-Mancinelli K."/>
            <person name="Lyhne E.K."/>
            <person name="Kogle M.E."/>
            <person name="Barry K."/>
            <person name="Clum A."/>
            <person name="Na H."/>
            <person name="Ledsgaard L."/>
            <person name="Lin J."/>
            <person name="Lipzen A."/>
            <person name="Kuo A."/>
            <person name="Riley R."/>
            <person name="Mondo S."/>
            <person name="Labutti K."/>
            <person name="Haridas S."/>
            <person name="Pangalinan J."/>
            <person name="Salamov A.A."/>
            <person name="Simmons B.A."/>
            <person name="Magnuson J.K."/>
            <person name="Chen J."/>
            <person name="Drula E."/>
            <person name="Henrissat B."/>
            <person name="Wiebenga A."/>
            <person name="Lubbers R.J."/>
            <person name="Gomes A.C."/>
            <person name="Makela M.R."/>
            <person name="Stajich J."/>
            <person name="Grigoriev I.V."/>
            <person name="Mortensen U.H."/>
            <person name="De Vries R.P."/>
            <person name="Baker S.E."/>
            <person name="Andersen M.R."/>
        </authorList>
    </citation>
    <scope>NUCLEOTIDE SEQUENCE [LARGE SCALE GENOMIC DNA]</scope>
    <source>
        <strain evidence="7 8">CBS 588.65</strain>
    </source>
</reference>
<keyword evidence="3" id="KW-0274">FAD</keyword>
<evidence type="ECO:0000256" key="3">
    <source>
        <dbReference type="ARBA" id="ARBA00022827"/>
    </source>
</evidence>
<feature type="transmembrane region" description="Helical" evidence="5">
    <location>
        <begin position="665"/>
        <end position="688"/>
    </location>
</feature>
<dbReference type="EMBL" id="JBFXLT010000122">
    <property type="protein sequence ID" value="KAL2808080.1"/>
    <property type="molecule type" value="Genomic_DNA"/>
</dbReference>
<dbReference type="SUPFAM" id="SSF51905">
    <property type="entry name" value="FAD/NAD(P)-binding domain"/>
    <property type="match status" value="1"/>
</dbReference>
<keyword evidence="8" id="KW-1185">Reference proteome</keyword>
<evidence type="ECO:0000313" key="8">
    <source>
        <dbReference type="Proteomes" id="UP001610334"/>
    </source>
</evidence>
<keyword evidence="5" id="KW-0812">Transmembrane</keyword>
<feature type="transmembrane region" description="Helical" evidence="5">
    <location>
        <begin position="595"/>
        <end position="611"/>
    </location>
</feature>
<accession>A0ABR4GYF3</accession>
<dbReference type="Proteomes" id="UP001610334">
    <property type="component" value="Unassembled WGS sequence"/>
</dbReference>
<evidence type="ECO:0000256" key="1">
    <source>
        <dbReference type="ARBA" id="ARBA00007992"/>
    </source>
</evidence>
<dbReference type="InterPro" id="IPR036188">
    <property type="entry name" value="FAD/NAD-bd_sf"/>
</dbReference>
<feature type="transmembrane region" description="Helical" evidence="5">
    <location>
        <begin position="434"/>
        <end position="454"/>
    </location>
</feature>
<comment type="similarity">
    <text evidence="1">Belongs to the paxM FAD-dependent monooxygenase family.</text>
</comment>
<dbReference type="PANTHER" id="PTHR47356">
    <property type="entry name" value="FAD-DEPENDENT MONOOXYGENASE ASQG-RELATED"/>
    <property type="match status" value="1"/>
</dbReference>
<comment type="caution">
    <text evidence="7">The sequence shown here is derived from an EMBL/GenBank/DDBJ whole genome shotgun (WGS) entry which is preliminary data.</text>
</comment>
<dbReference type="Gene3D" id="3.50.50.60">
    <property type="entry name" value="FAD/NAD(P)-binding domain"/>
    <property type="match status" value="1"/>
</dbReference>
<keyword evidence="2" id="KW-0285">Flavoprotein</keyword>
<evidence type="ECO:0000256" key="4">
    <source>
        <dbReference type="ARBA" id="ARBA00023002"/>
    </source>
</evidence>
<dbReference type="Pfam" id="PF01494">
    <property type="entry name" value="FAD_binding_3"/>
    <property type="match status" value="1"/>
</dbReference>
<dbReference type="InterPro" id="IPR002938">
    <property type="entry name" value="FAD-bd"/>
</dbReference>
<dbReference type="InterPro" id="IPR050562">
    <property type="entry name" value="FAD_mOase_fung"/>
</dbReference>
<evidence type="ECO:0000259" key="6">
    <source>
        <dbReference type="Pfam" id="PF01494"/>
    </source>
</evidence>
<keyword evidence="5" id="KW-1133">Transmembrane helix</keyword>
<feature type="domain" description="FAD-binding" evidence="6">
    <location>
        <begin position="5"/>
        <end position="322"/>
    </location>
</feature>
<keyword evidence="5" id="KW-0472">Membrane</keyword>
<feature type="transmembrane region" description="Helical" evidence="5">
    <location>
        <begin position="549"/>
        <end position="575"/>
    </location>
</feature>
<sequence>MSGLRVLIIGGGVTGVTLAAVFERYGIDYTLLEKHTNVRPAIGASIGLLAHGSCVLDQLGCFEELLPFGNGIENMDIYGPDGEKIGSHEKVGTYMESMLGYRVFFVERHRLLNALWGAIKDKSKIHLSCRVSKIKHIPGGAAIETSDGRVFTGDFVVGADGVHGKSRDEMWRLAEADGHNLSADRKAMRTSHSCIFGISHGLTQVRSTDAWRNCRQDRHYLICGAPNGLTFWFCFFKSRKRATGHATLRYTDEEKEQYAAEFSTDQTRVDVTFANLYRTSASTGLVPIEEFLGDSVHKMHPITGHGGNAAIENCAYLANRLQDLSRCGQTLAYSQLQDIFSDLQAERQPRTAILTKGAHGLARLESFSTPLLKLVMLHIIPRVPCEKVLAGLAESMTQGQPLKYLPLPQRSKRLVPYDGEVTVVPKLCSTTSSYIWILLFLLAGTLRYLILLTLKSRGRFANLGTDHSSLAWQRFEARTHFCITAIWTIESYRSAFNPGPLMSPIPWLILSQYIGWDTALAIYSSLWVLGTRFQGFYHPWPRAIPRGTADALLVALPVALGGTFMASAPLALPLLSSLLSYMFKRNFDINSTSRFFLLIFIDAGISHISFVKDNLIPALCTASAGPLTDEVVRFAALILLIMLWLFFTTWDLGRVNIIDWCLYRAGLYILLGFMFVGPGATLVTAWWMR</sequence>
<evidence type="ECO:0000256" key="5">
    <source>
        <dbReference type="SAM" id="Phobius"/>
    </source>
</evidence>
<organism evidence="7 8">
    <name type="scientific">Aspergillus granulosus</name>
    <dbReference type="NCBI Taxonomy" id="176169"/>
    <lineage>
        <taxon>Eukaryota</taxon>
        <taxon>Fungi</taxon>
        <taxon>Dikarya</taxon>
        <taxon>Ascomycota</taxon>
        <taxon>Pezizomycotina</taxon>
        <taxon>Eurotiomycetes</taxon>
        <taxon>Eurotiomycetidae</taxon>
        <taxon>Eurotiales</taxon>
        <taxon>Aspergillaceae</taxon>
        <taxon>Aspergillus</taxon>
        <taxon>Aspergillus subgen. Nidulantes</taxon>
    </lineage>
</organism>
<evidence type="ECO:0000313" key="7">
    <source>
        <dbReference type="EMBL" id="KAL2808080.1"/>
    </source>
</evidence>
<dbReference type="PANTHER" id="PTHR47356:SF2">
    <property type="entry name" value="FAD-BINDING DOMAIN-CONTAINING PROTEIN-RELATED"/>
    <property type="match status" value="1"/>
</dbReference>
<proteinExistence type="inferred from homology"/>
<feature type="transmembrane region" description="Helical" evidence="5">
    <location>
        <begin position="631"/>
        <end position="653"/>
    </location>
</feature>
<evidence type="ECO:0000256" key="2">
    <source>
        <dbReference type="ARBA" id="ARBA00022630"/>
    </source>
</evidence>